<evidence type="ECO:0000313" key="1">
    <source>
        <dbReference type="EMBL" id="CAB9517411.1"/>
    </source>
</evidence>
<dbReference type="Proteomes" id="UP001153069">
    <property type="component" value="Unassembled WGS sequence"/>
</dbReference>
<reference evidence="1" key="1">
    <citation type="submission" date="2020-06" db="EMBL/GenBank/DDBJ databases">
        <authorList>
            <consortium name="Plant Systems Biology data submission"/>
        </authorList>
    </citation>
    <scope>NUCLEOTIDE SEQUENCE</scope>
    <source>
        <strain evidence="1">D6</strain>
    </source>
</reference>
<organism evidence="1 2">
    <name type="scientific">Seminavis robusta</name>
    <dbReference type="NCBI Taxonomy" id="568900"/>
    <lineage>
        <taxon>Eukaryota</taxon>
        <taxon>Sar</taxon>
        <taxon>Stramenopiles</taxon>
        <taxon>Ochrophyta</taxon>
        <taxon>Bacillariophyta</taxon>
        <taxon>Bacillariophyceae</taxon>
        <taxon>Bacillariophycidae</taxon>
        <taxon>Naviculales</taxon>
        <taxon>Naviculaceae</taxon>
        <taxon>Seminavis</taxon>
    </lineage>
</organism>
<gene>
    <name evidence="1" type="ORF">SEMRO_855_G211350.1</name>
</gene>
<name>A0A9N8EDR9_9STRA</name>
<proteinExistence type="predicted"/>
<accession>A0A9N8EDR9</accession>
<evidence type="ECO:0000313" key="2">
    <source>
        <dbReference type="Proteomes" id="UP001153069"/>
    </source>
</evidence>
<protein>
    <submittedName>
        <fullName evidence="1">Uncharacterized protein</fullName>
    </submittedName>
</protein>
<dbReference type="EMBL" id="CAICTM010000854">
    <property type="protein sequence ID" value="CAB9517411.1"/>
    <property type="molecule type" value="Genomic_DNA"/>
</dbReference>
<dbReference type="OrthoDB" id="55142at2759"/>
<dbReference type="AlphaFoldDB" id="A0A9N8EDR9"/>
<keyword evidence="2" id="KW-1185">Reference proteome</keyword>
<sequence>MMMKPDIATTVEETPSTQLLKWPRRRSTRTMLHKKISAETTLPEEEDLTGFGDSYSSRDASGVFERPQRRRSCLKKSLSTEEPSKGGVSFGSVHVHEFAVCVGDNPAVSVGVPITIEWKPQWSGKYSVNDYDHLVNSGKSKTPPLFTALQRYCILRDAGYTNEMITKVERATRNIKRDRAITIQRFHMDPFEEALERLGKSAWNAVFARQQKQDQREILAKCLEHDKAYCEEIEI</sequence>
<comment type="caution">
    <text evidence="1">The sequence shown here is derived from an EMBL/GenBank/DDBJ whole genome shotgun (WGS) entry which is preliminary data.</text>
</comment>